<keyword evidence="2" id="KW-0808">Transferase</keyword>
<evidence type="ECO:0000313" key="2">
    <source>
        <dbReference type="EMBL" id="MFC3701977.1"/>
    </source>
</evidence>
<dbReference type="EMBL" id="JBHRYN010000012">
    <property type="protein sequence ID" value="MFC3701977.1"/>
    <property type="molecule type" value="Genomic_DNA"/>
</dbReference>
<proteinExistence type="predicted"/>
<dbReference type="CDD" id="cd00761">
    <property type="entry name" value="Glyco_tranf_GTA_type"/>
    <property type="match status" value="1"/>
</dbReference>
<name>A0ABV7WSR6_9GAMM</name>
<keyword evidence="2" id="KW-0328">Glycosyltransferase</keyword>
<protein>
    <submittedName>
        <fullName evidence="2">Glycosyltransferase family A protein</fullName>
        <ecNumber evidence="2">2.4.-.-</ecNumber>
    </submittedName>
</protein>
<dbReference type="SUPFAM" id="SSF53448">
    <property type="entry name" value="Nucleotide-diphospho-sugar transferases"/>
    <property type="match status" value="1"/>
</dbReference>
<feature type="domain" description="Glycosyltransferase 2-like" evidence="1">
    <location>
        <begin position="48"/>
        <end position="175"/>
    </location>
</feature>
<dbReference type="Gene3D" id="3.90.550.10">
    <property type="entry name" value="Spore Coat Polysaccharide Biosynthesis Protein SpsA, Chain A"/>
    <property type="match status" value="1"/>
</dbReference>
<dbReference type="GO" id="GO:0016757">
    <property type="term" value="F:glycosyltransferase activity"/>
    <property type="evidence" value="ECO:0007669"/>
    <property type="project" value="UniProtKB-KW"/>
</dbReference>
<dbReference type="InterPro" id="IPR029044">
    <property type="entry name" value="Nucleotide-diphossugar_trans"/>
</dbReference>
<dbReference type="Pfam" id="PF00535">
    <property type="entry name" value="Glycos_transf_2"/>
    <property type="match status" value="1"/>
</dbReference>
<keyword evidence="3" id="KW-1185">Reference proteome</keyword>
<reference evidence="3" key="1">
    <citation type="journal article" date="2019" name="Int. J. Syst. Evol. Microbiol.">
        <title>The Global Catalogue of Microorganisms (GCM) 10K type strain sequencing project: providing services to taxonomists for standard genome sequencing and annotation.</title>
        <authorList>
            <consortium name="The Broad Institute Genomics Platform"/>
            <consortium name="The Broad Institute Genome Sequencing Center for Infectious Disease"/>
            <person name="Wu L."/>
            <person name="Ma J."/>
        </authorList>
    </citation>
    <scope>NUCLEOTIDE SEQUENCE [LARGE SCALE GENOMIC DNA]</scope>
    <source>
        <strain evidence="3">CECT 8288</strain>
    </source>
</reference>
<evidence type="ECO:0000313" key="3">
    <source>
        <dbReference type="Proteomes" id="UP001595710"/>
    </source>
</evidence>
<evidence type="ECO:0000259" key="1">
    <source>
        <dbReference type="Pfam" id="PF00535"/>
    </source>
</evidence>
<sequence length="282" mass="31921">MKLKEYPKSLYSSLKLMLTPIKKLGEGSSSASLPVIVTLTSIPSRLTVLSITIRSLLNQSVRPEKIILWLNSNLKNNIPNSLRKLESSHFEIRFKPGTSSHRKLVFALTEYPNHTLVTCDDDLIYPVDWLERLLNEHKLHPNKVIAHECRNIAYETNGKLLPYKYWKSAQPGESTPNTLAIGYGGTLYPPNALDGETVNQELFLQLTPKADDLWFKAMALRKGTAVYRSQAPTPKPIPIAFSQKIALGHTNIKQDGNRSQWQALVDYYHFPTNAKDTEQTHD</sequence>
<organism evidence="2 3">
    <name type="scientific">Reinekea marina</name>
    <dbReference type="NCBI Taxonomy" id="1310421"/>
    <lineage>
        <taxon>Bacteria</taxon>
        <taxon>Pseudomonadati</taxon>
        <taxon>Pseudomonadota</taxon>
        <taxon>Gammaproteobacteria</taxon>
        <taxon>Oceanospirillales</taxon>
        <taxon>Saccharospirillaceae</taxon>
        <taxon>Reinekea</taxon>
    </lineage>
</organism>
<accession>A0ABV7WSR6</accession>
<dbReference type="Proteomes" id="UP001595710">
    <property type="component" value="Unassembled WGS sequence"/>
</dbReference>
<gene>
    <name evidence="2" type="ORF">ACFOND_10025</name>
</gene>
<comment type="caution">
    <text evidence="2">The sequence shown here is derived from an EMBL/GenBank/DDBJ whole genome shotgun (WGS) entry which is preliminary data.</text>
</comment>
<dbReference type="RefSeq" id="WP_290281716.1">
    <property type="nucleotide sequence ID" value="NZ_JAUFQI010000001.1"/>
</dbReference>
<dbReference type="EC" id="2.4.-.-" evidence="2"/>
<dbReference type="InterPro" id="IPR001173">
    <property type="entry name" value="Glyco_trans_2-like"/>
</dbReference>